<proteinExistence type="predicted"/>
<dbReference type="Pfam" id="PF22725">
    <property type="entry name" value="GFO_IDH_MocA_C3"/>
    <property type="match status" value="1"/>
</dbReference>
<gene>
    <name evidence="3" type="ORF">G1H11_23005</name>
</gene>
<dbReference type="Proteomes" id="UP000469185">
    <property type="component" value="Unassembled WGS sequence"/>
</dbReference>
<dbReference type="PANTHER" id="PTHR43249">
    <property type="entry name" value="UDP-N-ACETYL-2-AMINO-2-DEOXY-D-GLUCURONATE OXIDASE"/>
    <property type="match status" value="1"/>
</dbReference>
<keyword evidence="4" id="KW-1185">Reference proteome</keyword>
<dbReference type="GO" id="GO:0000166">
    <property type="term" value="F:nucleotide binding"/>
    <property type="evidence" value="ECO:0007669"/>
    <property type="project" value="InterPro"/>
</dbReference>
<feature type="domain" description="Gfo/Idh/MocA-like oxidoreductase N-terminal" evidence="1">
    <location>
        <begin position="1"/>
        <end position="117"/>
    </location>
</feature>
<dbReference type="Gene3D" id="3.30.360.10">
    <property type="entry name" value="Dihydrodipicolinate Reductase, domain 2"/>
    <property type="match status" value="1"/>
</dbReference>
<dbReference type="Pfam" id="PF01408">
    <property type="entry name" value="GFO_IDH_MocA"/>
    <property type="match status" value="1"/>
</dbReference>
<reference evidence="3 4" key="1">
    <citation type="submission" date="2020-02" db="EMBL/GenBank/DDBJ databases">
        <authorList>
            <person name="Li X.-J."/>
            <person name="Feng X.-M."/>
        </authorList>
    </citation>
    <scope>NUCLEOTIDE SEQUENCE [LARGE SCALE GENOMIC DNA]</scope>
    <source>
        <strain evidence="3 4">CGMCC 4.7225</strain>
    </source>
</reference>
<dbReference type="PANTHER" id="PTHR43249:SF1">
    <property type="entry name" value="D-GLUCOSIDE 3-DEHYDROGENASE"/>
    <property type="match status" value="1"/>
</dbReference>
<organism evidence="3 4">
    <name type="scientific">Phytoactinopolyspora alkaliphila</name>
    <dbReference type="NCBI Taxonomy" id="1783498"/>
    <lineage>
        <taxon>Bacteria</taxon>
        <taxon>Bacillati</taxon>
        <taxon>Actinomycetota</taxon>
        <taxon>Actinomycetes</taxon>
        <taxon>Jiangellales</taxon>
        <taxon>Jiangellaceae</taxon>
        <taxon>Phytoactinopolyspora</taxon>
    </lineage>
</organism>
<sequence length="371" mass="38829">MRWGIIGCGVISTAHAVAVRSLGESSSLVAAYDIERAKTKAFAAREGCAAEETLDALLGRDDVDSVAVCVPSGLHAEIAVAALEAGKHVVVEKPLDITLEAADRIIEAERSTGKVVTTISQRRFEPASEFIHRAVHEGALGKITSGTAECTWWRSQQYYASAGWRGTWSMDGGGALMNQGVHQADMLLWMLGTPVEVTAYADTLAHDGLAVEDTVAAVVRFESGAIATLSATTSANPGLPLRLSVHGDGGIAVLDGNELGTFTLADPNAADGSTLVDPGRSAEPAFGGGVDDWRARYEREAAALRSRRRAAGEPDPGGMNHPAQYADFVDAVQTGRAPAVTTADGRRALELVLGVYESARSGKPVTLGPGR</sequence>
<dbReference type="EMBL" id="JAAGOB010000017">
    <property type="protein sequence ID" value="NED98173.1"/>
    <property type="molecule type" value="Genomic_DNA"/>
</dbReference>
<accession>A0A6N9YT03</accession>
<feature type="domain" description="GFO/IDH/MocA-like oxidoreductase" evidence="2">
    <location>
        <begin position="131"/>
        <end position="252"/>
    </location>
</feature>
<dbReference type="AlphaFoldDB" id="A0A6N9YT03"/>
<evidence type="ECO:0000313" key="3">
    <source>
        <dbReference type="EMBL" id="NED98173.1"/>
    </source>
</evidence>
<protein>
    <submittedName>
        <fullName evidence="3">Gfo/Idh/MocA family oxidoreductase</fullName>
    </submittedName>
</protein>
<dbReference type="SUPFAM" id="SSF51735">
    <property type="entry name" value="NAD(P)-binding Rossmann-fold domains"/>
    <property type="match status" value="1"/>
</dbReference>
<comment type="caution">
    <text evidence="3">The sequence shown here is derived from an EMBL/GenBank/DDBJ whole genome shotgun (WGS) entry which is preliminary data.</text>
</comment>
<evidence type="ECO:0000259" key="2">
    <source>
        <dbReference type="Pfam" id="PF22725"/>
    </source>
</evidence>
<dbReference type="SUPFAM" id="SSF55347">
    <property type="entry name" value="Glyceraldehyde-3-phosphate dehydrogenase-like, C-terminal domain"/>
    <property type="match status" value="1"/>
</dbReference>
<dbReference type="Gene3D" id="3.40.50.720">
    <property type="entry name" value="NAD(P)-binding Rossmann-like Domain"/>
    <property type="match status" value="1"/>
</dbReference>
<dbReference type="InterPro" id="IPR000683">
    <property type="entry name" value="Gfo/Idh/MocA-like_OxRdtase_N"/>
</dbReference>
<name>A0A6N9YT03_9ACTN</name>
<dbReference type="InterPro" id="IPR055170">
    <property type="entry name" value="GFO_IDH_MocA-like_dom"/>
</dbReference>
<evidence type="ECO:0000313" key="4">
    <source>
        <dbReference type="Proteomes" id="UP000469185"/>
    </source>
</evidence>
<evidence type="ECO:0000259" key="1">
    <source>
        <dbReference type="Pfam" id="PF01408"/>
    </source>
</evidence>
<dbReference type="InterPro" id="IPR036291">
    <property type="entry name" value="NAD(P)-bd_dom_sf"/>
</dbReference>
<dbReference type="InterPro" id="IPR052515">
    <property type="entry name" value="Gfo/Idh/MocA_Oxidoreductase"/>
</dbReference>